<name>A0A0A1UN25_9HYPO</name>
<dbReference type="InterPro" id="IPR000873">
    <property type="entry name" value="AMP-dep_synth/lig_dom"/>
</dbReference>
<evidence type="ECO:0000313" key="4">
    <source>
        <dbReference type="EMBL" id="EXU96461.1"/>
    </source>
</evidence>
<dbReference type="AlphaFoldDB" id="A0A0A1UN25"/>
<dbReference type="PANTHER" id="PTHR44845:SF6">
    <property type="entry name" value="BETA-ALANINE-ACTIVATING ENZYME"/>
    <property type="match status" value="1"/>
</dbReference>
<keyword evidence="1" id="KW-0596">Phosphopantetheine</keyword>
<feature type="domain" description="AMP-dependent synthetase/ligase" evidence="3">
    <location>
        <begin position="2"/>
        <end position="163"/>
    </location>
</feature>
<dbReference type="InterPro" id="IPR042099">
    <property type="entry name" value="ANL_N_sf"/>
</dbReference>
<sequence length="409" mass="44582">MSYEPMMARTMQISYQLYASAASLTHGSHVAMLLDPVADAICCIYAILRSGFVWVPLDTRNHHRLRAAGKESRPQVLLYHNATRTLAQEVISGIGFTSILNINTCRIACLSETVTAESSQDDIKSSDTTSSEPAVMLYTGGFTGVLKGVVFTRGSHLNQIFGSTTTLNLKLENKRNFTKGRFSATLDQSLQIGRQGATRERWPGTIHGIRVELNDISNAIVIVSSGRIVNVAASLRPGQLSDMLIIFVVFGLAFTGDKVDFANWHRNSIPLGQAMMPGLIVPVEQILAAANGKTDSIALNRLPIHDMANLKAVNESVGNSSILVIKLELLPQVQFGITISMPQLFHGSTLGNMATLLKNSMSGVVDLENGITETQLPWLFLQPSIHLLSRLVQEPRVENVHCIAIRPNA</sequence>
<comment type="caution">
    <text evidence="4">The sequence shown here is derived from an EMBL/GenBank/DDBJ whole genome shotgun (WGS) entry which is preliminary data.</text>
</comment>
<evidence type="ECO:0000259" key="3">
    <source>
        <dbReference type="Pfam" id="PF00501"/>
    </source>
</evidence>
<proteinExistence type="predicted"/>
<dbReference type="Gene3D" id="3.30.300.30">
    <property type="match status" value="1"/>
</dbReference>
<dbReference type="Pfam" id="PF00501">
    <property type="entry name" value="AMP-binding"/>
    <property type="match status" value="1"/>
</dbReference>
<dbReference type="Proteomes" id="UP000030151">
    <property type="component" value="Unassembled WGS sequence"/>
</dbReference>
<organism evidence="4 5">
    <name type="scientific">Metarhizium robertsii</name>
    <dbReference type="NCBI Taxonomy" id="568076"/>
    <lineage>
        <taxon>Eukaryota</taxon>
        <taxon>Fungi</taxon>
        <taxon>Dikarya</taxon>
        <taxon>Ascomycota</taxon>
        <taxon>Pezizomycotina</taxon>
        <taxon>Sordariomycetes</taxon>
        <taxon>Hypocreomycetidae</taxon>
        <taxon>Hypocreales</taxon>
        <taxon>Clavicipitaceae</taxon>
        <taxon>Metarhizium</taxon>
    </lineage>
</organism>
<reference evidence="4 5" key="1">
    <citation type="submission" date="2014-02" db="EMBL/GenBank/DDBJ databases">
        <title>The genome sequence of the entomopathogenic fungus Metarhizium robertsii ARSEF 2575.</title>
        <authorList>
            <person name="Giuliano Garisto Donzelli B."/>
            <person name="Roe B.A."/>
            <person name="Macmil S.L."/>
            <person name="Krasnoff S.B."/>
            <person name="Gibson D.M."/>
        </authorList>
    </citation>
    <scope>NUCLEOTIDE SEQUENCE [LARGE SCALE GENOMIC DNA]</scope>
    <source>
        <strain evidence="4 5">ARSEF 2575</strain>
    </source>
</reference>
<evidence type="ECO:0000256" key="1">
    <source>
        <dbReference type="ARBA" id="ARBA00022450"/>
    </source>
</evidence>
<dbReference type="Gene3D" id="3.40.50.12780">
    <property type="entry name" value="N-terminal domain of ligase-like"/>
    <property type="match status" value="1"/>
</dbReference>
<dbReference type="HOGENOM" id="CLU_806721_0_0_1"/>
<dbReference type="SUPFAM" id="SSF56801">
    <property type="entry name" value="Acetyl-CoA synthetase-like"/>
    <property type="match status" value="2"/>
</dbReference>
<dbReference type="PANTHER" id="PTHR44845">
    <property type="entry name" value="CARRIER DOMAIN-CONTAINING PROTEIN"/>
    <property type="match status" value="1"/>
</dbReference>
<dbReference type="EMBL" id="JELW01000049">
    <property type="protein sequence ID" value="EXU96461.1"/>
    <property type="molecule type" value="Genomic_DNA"/>
</dbReference>
<dbReference type="OrthoDB" id="5244741at2759"/>
<protein>
    <submittedName>
        <fullName evidence="4">AMP-binding enzyme</fullName>
    </submittedName>
</protein>
<keyword evidence="2" id="KW-0597">Phosphoprotein</keyword>
<evidence type="ECO:0000313" key="5">
    <source>
        <dbReference type="Proteomes" id="UP000030151"/>
    </source>
</evidence>
<gene>
    <name evidence="4" type="ORF">X797_010423</name>
</gene>
<dbReference type="InterPro" id="IPR045851">
    <property type="entry name" value="AMP-bd_C_sf"/>
</dbReference>
<accession>A0A0A1UN25</accession>
<evidence type="ECO:0000256" key="2">
    <source>
        <dbReference type="ARBA" id="ARBA00022553"/>
    </source>
</evidence>